<evidence type="ECO:0000256" key="1">
    <source>
        <dbReference type="SAM" id="MobiDB-lite"/>
    </source>
</evidence>
<feature type="compositionally biased region" description="Basic and acidic residues" evidence="1">
    <location>
        <begin position="189"/>
        <end position="204"/>
    </location>
</feature>
<comment type="caution">
    <text evidence="4">The sequence shown here is derived from an EMBL/GenBank/DDBJ whole genome shotgun (WGS) entry which is preliminary data.</text>
</comment>
<evidence type="ECO:0000259" key="2">
    <source>
        <dbReference type="Pfam" id="PF01719"/>
    </source>
</evidence>
<dbReference type="EMBL" id="SDKC01000005">
    <property type="protein sequence ID" value="RXS72055.1"/>
    <property type="molecule type" value="Genomic_DNA"/>
</dbReference>
<dbReference type="GO" id="GO:0006260">
    <property type="term" value="P:DNA replication"/>
    <property type="evidence" value="ECO:0007669"/>
    <property type="project" value="InterPro"/>
</dbReference>
<evidence type="ECO:0000313" key="4">
    <source>
        <dbReference type="EMBL" id="RXS72055.1"/>
    </source>
</evidence>
<dbReference type="GO" id="GO:0003916">
    <property type="term" value="F:DNA topoisomerase activity"/>
    <property type="evidence" value="ECO:0007669"/>
    <property type="project" value="InterPro"/>
</dbReference>
<protein>
    <submittedName>
        <fullName evidence="4">Plasmid replication protein</fullName>
    </submittedName>
</protein>
<dbReference type="Pfam" id="PF01719">
    <property type="entry name" value="Rep_OBD"/>
    <property type="match status" value="1"/>
</dbReference>
<keyword evidence="5" id="KW-1185">Reference proteome</keyword>
<feature type="domain" description="Plasmid replication protein origin binding" evidence="2">
    <location>
        <begin position="3"/>
        <end position="119"/>
    </location>
</feature>
<dbReference type="GO" id="GO:0005727">
    <property type="term" value="C:extrachromosomal circular DNA"/>
    <property type="evidence" value="ECO:0007669"/>
    <property type="project" value="InterPro"/>
</dbReference>
<reference evidence="4 5" key="1">
    <citation type="submission" date="2019-01" db="EMBL/GenBank/DDBJ databases">
        <title>Blautia sp. nov. KGMB01111 isolated human feces.</title>
        <authorList>
            <person name="Park J.-E."/>
            <person name="Kim J.-S."/>
            <person name="Park S.-H."/>
        </authorList>
    </citation>
    <scope>NUCLEOTIDE SEQUENCE [LARGE SCALE GENOMIC DNA]</scope>
    <source>
        <strain evidence="4 5">KGMB01111</strain>
    </source>
</reference>
<dbReference type="OrthoDB" id="3175474at2"/>
<dbReference type="Proteomes" id="UP000290106">
    <property type="component" value="Unassembled WGS sequence"/>
</dbReference>
<dbReference type="GO" id="GO:0003677">
    <property type="term" value="F:DNA binding"/>
    <property type="evidence" value="ECO:0007669"/>
    <property type="project" value="InterPro"/>
</dbReference>
<dbReference type="Gene3D" id="3.40.1310.30">
    <property type="match status" value="1"/>
</dbReference>
<proteinExistence type="predicted"/>
<evidence type="ECO:0000313" key="5">
    <source>
        <dbReference type="Proteomes" id="UP000290106"/>
    </source>
</evidence>
<feature type="region of interest" description="Disordered" evidence="1">
    <location>
        <begin position="185"/>
        <end position="204"/>
    </location>
</feature>
<evidence type="ECO:0000259" key="3">
    <source>
        <dbReference type="Pfam" id="PF21861"/>
    </source>
</evidence>
<dbReference type="Pfam" id="PF21861">
    <property type="entry name" value="RepB_C"/>
    <property type="match status" value="1"/>
</dbReference>
<organism evidence="4 5">
    <name type="scientific">Blautia faecicola</name>
    <dbReference type="NCBI Taxonomy" id="2509240"/>
    <lineage>
        <taxon>Bacteria</taxon>
        <taxon>Bacillati</taxon>
        <taxon>Bacillota</taxon>
        <taxon>Clostridia</taxon>
        <taxon>Lachnospirales</taxon>
        <taxon>Lachnospiraceae</taxon>
        <taxon>Blautia</taxon>
    </lineage>
</organism>
<dbReference type="InterPro" id="IPR053923">
    <property type="entry name" value="RepB_C"/>
</dbReference>
<sequence length="204" mass="23885">MAKNVKKRNWAFVLYPESAPENWREELQKTGLQCAISPLHDRDMNPDSTPKKAHYHVILTYSGPTSYNVVKALTDGFNQPIPQALEQVRGYYRYLTHKDNPEKAQYDERDIKTINGFNIADFSELTRSEITQIKKTLQALIRQYDIIEYAQLMDFLQDEEMNVEYEVASNNTLFFDRYIGSRRHAPRMPKCDPETGEILERKES</sequence>
<dbReference type="InterPro" id="IPR002631">
    <property type="entry name" value="Plasmid_rep_OBD"/>
</dbReference>
<accession>A0A4Q1RD05</accession>
<dbReference type="RefSeq" id="WP_129259773.1">
    <property type="nucleotide sequence ID" value="NZ_SDKC01000005.1"/>
</dbReference>
<dbReference type="AlphaFoldDB" id="A0A4Q1RD05"/>
<name>A0A4Q1RD05_9FIRM</name>
<feature type="domain" description="Replication protein RepB C-terminal" evidence="3">
    <location>
        <begin position="139"/>
        <end position="184"/>
    </location>
</feature>
<gene>
    <name evidence="4" type="ORF">ETP43_16945</name>
</gene>